<feature type="non-terminal residue" evidence="10">
    <location>
        <position position="474"/>
    </location>
</feature>
<feature type="transmembrane region" description="Helical" evidence="9">
    <location>
        <begin position="193"/>
        <end position="215"/>
    </location>
</feature>
<dbReference type="EMBL" id="OC922542">
    <property type="protein sequence ID" value="CAD7654257.1"/>
    <property type="molecule type" value="Genomic_DNA"/>
</dbReference>
<feature type="transmembrane region" description="Helical" evidence="9">
    <location>
        <begin position="434"/>
        <end position="458"/>
    </location>
</feature>
<evidence type="ECO:0000313" key="11">
    <source>
        <dbReference type="Proteomes" id="UP000728032"/>
    </source>
</evidence>
<feature type="transmembrane region" description="Helical" evidence="9">
    <location>
        <begin position="338"/>
        <end position="356"/>
    </location>
</feature>
<dbReference type="PANTHER" id="PTHR12929">
    <property type="entry name" value="SOLUTE CARRIER FAMILY 52"/>
    <property type="match status" value="1"/>
</dbReference>
<comment type="catalytic activity">
    <reaction evidence="1 9">
        <text>riboflavin(in) = riboflavin(out)</text>
        <dbReference type="Rhea" id="RHEA:35015"/>
        <dbReference type="ChEBI" id="CHEBI:57986"/>
    </reaction>
</comment>
<accession>A0A7R9M721</accession>
<feature type="transmembrane region" description="Helical" evidence="9">
    <location>
        <begin position="368"/>
        <end position="391"/>
    </location>
</feature>
<keyword evidence="6 9" id="KW-0812">Transmembrane</keyword>
<evidence type="ECO:0000256" key="6">
    <source>
        <dbReference type="ARBA" id="ARBA00022692"/>
    </source>
</evidence>
<evidence type="ECO:0000256" key="4">
    <source>
        <dbReference type="ARBA" id="ARBA00022448"/>
    </source>
</evidence>
<keyword evidence="11" id="KW-1185">Reference proteome</keyword>
<feature type="transmembrane region" description="Helical" evidence="9">
    <location>
        <begin position="73"/>
        <end position="92"/>
    </location>
</feature>
<evidence type="ECO:0000256" key="8">
    <source>
        <dbReference type="ARBA" id="ARBA00023136"/>
    </source>
</evidence>
<feature type="transmembrane region" description="Helical" evidence="9">
    <location>
        <begin position="38"/>
        <end position="61"/>
    </location>
</feature>
<dbReference type="OrthoDB" id="9995836at2759"/>
<name>A0A7R9M721_9ACAR</name>
<evidence type="ECO:0000256" key="3">
    <source>
        <dbReference type="ARBA" id="ARBA00006366"/>
    </source>
</evidence>
<sequence length="474" mass="53043">MAKLSVQLLSLLFGTGSWIAITGLWLEVPVLIERLPESWALASDMNFVIQLANVGPIVYFVCKRYKWLNETNASHILMAIGLASCLLLITCWDKTFVVAGSERSVPLFVATFGLALLDCASSVTFLPFMARFDNNYLTPYLIGEGLSGFLPTIFALLQGVQQSESCEAYNEMSVNASASDAKHLSQLTFSAQYFFVSLLFTLMISWLALILLQILPVCKQEVRPMEAKERPTDRESIRKLHDKSPENVLSIDSQNNYKIPTKKNIGKHKYNYFLCLILLCCLSTFGFMPSIQPYSALPYGNSTLHYIVILSGLSYPFGCFLAMLFISFEEMAKLSVQLLSLLFGTGSWIAITGLWLEVPVLIERLPESWALASDMNFVIQLANVGPIVYFVCKRYKWLNETNASHILMAIGLASCLLLITCWDKTFVVWGSERSVPLFVATFGLALLDCASSVTFLPFMARFDNNYLTPYLIGE</sequence>
<evidence type="ECO:0000256" key="2">
    <source>
        <dbReference type="ARBA" id="ARBA00004651"/>
    </source>
</evidence>
<evidence type="ECO:0000313" key="10">
    <source>
        <dbReference type="EMBL" id="CAD7654257.1"/>
    </source>
</evidence>
<evidence type="ECO:0000256" key="1">
    <source>
        <dbReference type="ARBA" id="ARBA00000215"/>
    </source>
</evidence>
<comment type="function">
    <text evidence="9">Plasma membrane transporter mediating the uptake by cells of the water soluble vitamin B2/riboflavin that plays a key role in biochemical oxidation-reduction reactions of the carbohydrate, lipid, and amino acid metabolism.</text>
</comment>
<feature type="transmembrane region" description="Helical" evidence="9">
    <location>
        <begin position="104"/>
        <end position="130"/>
    </location>
</feature>
<dbReference type="AlphaFoldDB" id="A0A7R9M721"/>
<evidence type="ECO:0000256" key="5">
    <source>
        <dbReference type="ARBA" id="ARBA00022475"/>
    </source>
</evidence>
<organism evidence="10">
    <name type="scientific">Oppiella nova</name>
    <dbReference type="NCBI Taxonomy" id="334625"/>
    <lineage>
        <taxon>Eukaryota</taxon>
        <taxon>Metazoa</taxon>
        <taxon>Ecdysozoa</taxon>
        <taxon>Arthropoda</taxon>
        <taxon>Chelicerata</taxon>
        <taxon>Arachnida</taxon>
        <taxon>Acari</taxon>
        <taxon>Acariformes</taxon>
        <taxon>Sarcoptiformes</taxon>
        <taxon>Oribatida</taxon>
        <taxon>Brachypylina</taxon>
        <taxon>Oppioidea</taxon>
        <taxon>Oppiidae</taxon>
        <taxon>Oppiella</taxon>
    </lineage>
</organism>
<dbReference type="Proteomes" id="UP000728032">
    <property type="component" value="Unassembled WGS sequence"/>
</dbReference>
<keyword evidence="7 9" id="KW-1133">Transmembrane helix</keyword>
<feature type="transmembrane region" description="Helical" evidence="9">
    <location>
        <begin position="6"/>
        <end position="26"/>
    </location>
</feature>
<gene>
    <name evidence="10" type="ORF">ONB1V03_LOCUS10906</name>
</gene>
<evidence type="ECO:0000256" key="7">
    <source>
        <dbReference type="ARBA" id="ARBA00022989"/>
    </source>
</evidence>
<dbReference type="InterPro" id="IPR009357">
    <property type="entry name" value="Riboflavin_transptr"/>
</dbReference>
<dbReference type="PANTHER" id="PTHR12929:SF10">
    <property type="entry name" value="RIBOFLAVIN TRANSPORTER"/>
    <property type="match status" value="1"/>
</dbReference>
<feature type="transmembrane region" description="Helical" evidence="9">
    <location>
        <begin position="270"/>
        <end position="291"/>
    </location>
</feature>
<keyword evidence="8 9" id="KW-0472">Membrane</keyword>
<keyword evidence="5 9" id="KW-1003">Cell membrane</keyword>
<dbReference type="EMBL" id="CAJPVJ010007717">
    <property type="protein sequence ID" value="CAG2171444.1"/>
    <property type="molecule type" value="Genomic_DNA"/>
</dbReference>
<dbReference type="GO" id="GO:0032217">
    <property type="term" value="F:riboflavin transmembrane transporter activity"/>
    <property type="evidence" value="ECO:0007669"/>
    <property type="project" value="UniProtKB-UniRule"/>
</dbReference>
<reference evidence="10" key="1">
    <citation type="submission" date="2020-11" db="EMBL/GenBank/DDBJ databases">
        <authorList>
            <person name="Tran Van P."/>
        </authorList>
    </citation>
    <scope>NUCLEOTIDE SEQUENCE</scope>
</reference>
<dbReference type="GO" id="GO:0005886">
    <property type="term" value="C:plasma membrane"/>
    <property type="evidence" value="ECO:0007669"/>
    <property type="project" value="UniProtKB-SubCell"/>
</dbReference>
<keyword evidence="4 9" id="KW-0813">Transport</keyword>
<protein>
    <recommendedName>
        <fullName evidence="9">Riboflavin transporter</fullName>
    </recommendedName>
</protein>
<proteinExistence type="inferred from homology"/>
<comment type="subcellular location">
    <subcellularLocation>
        <location evidence="2 9">Cell membrane</location>
        <topology evidence="2 9">Multi-pass membrane protein</topology>
    </subcellularLocation>
</comment>
<dbReference type="Pfam" id="PF06237">
    <property type="entry name" value="SLC52_ribofla_tr"/>
    <property type="match status" value="2"/>
</dbReference>
<feature type="transmembrane region" description="Helical" evidence="9">
    <location>
        <begin position="303"/>
        <end position="326"/>
    </location>
</feature>
<feature type="transmembrane region" description="Helical" evidence="9">
    <location>
        <begin position="403"/>
        <end position="422"/>
    </location>
</feature>
<evidence type="ECO:0000256" key="9">
    <source>
        <dbReference type="RuleBase" id="RU368035"/>
    </source>
</evidence>
<comment type="similarity">
    <text evidence="3 9">Belongs to the riboflavin transporter family.</text>
</comment>